<gene>
    <name evidence="2" type="ORF">QR680_005423</name>
</gene>
<organism evidence="2 3">
    <name type="scientific">Steinernema hermaphroditum</name>
    <dbReference type="NCBI Taxonomy" id="289476"/>
    <lineage>
        <taxon>Eukaryota</taxon>
        <taxon>Metazoa</taxon>
        <taxon>Ecdysozoa</taxon>
        <taxon>Nematoda</taxon>
        <taxon>Chromadorea</taxon>
        <taxon>Rhabditida</taxon>
        <taxon>Tylenchina</taxon>
        <taxon>Panagrolaimomorpha</taxon>
        <taxon>Strongyloidoidea</taxon>
        <taxon>Steinernematidae</taxon>
        <taxon>Steinernema</taxon>
    </lineage>
</organism>
<dbReference type="PANTHER" id="PTHR38612:SF1">
    <property type="entry name" value="PROTEIN CBG06620"/>
    <property type="match status" value="1"/>
</dbReference>
<dbReference type="EMBL" id="JAUCMV010000003">
    <property type="protein sequence ID" value="KAK0410998.1"/>
    <property type="molecule type" value="Genomic_DNA"/>
</dbReference>
<evidence type="ECO:0000256" key="1">
    <source>
        <dbReference type="SAM" id="SignalP"/>
    </source>
</evidence>
<proteinExistence type="predicted"/>
<keyword evidence="1" id="KW-0732">Signal</keyword>
<reference evidence="2" key="1">
    <citation type="submission" date="2023-06" db="EMBL/GenBank/DDBJ databases">
        <title>Genomic analysis of the entomopathogenic nematode Steinernema hermaphroditum.</title>
        <authorList>
            <person name="Schwarz E.M."/>
            <person name="Heppert J.K."/>
            <person name="Baniya A."/>
            <person name="Schwartz H.T."/>
            <person name="Tan C.-H."/>
            <person name="Antoshechkin I."/>
            <person name="Sternberg P.W."/>
            <person name="Goodrich-Blair H."/>
            <person name="Dillman A.R."/>
        </authorList>
    </citation>
    <scope>NUCLEOTIDE SEQUENCE</scope>
    <source>
        <strain evidence="2">PS9179</strain>
        <tissue evidence="2">Whole animal</tissue>
    </source>
</reference>
<evidence type="ECO:0000313" key="2">
    <source>
        <dbReference type="EMBL" id="KAK0410998.1"/>
    </source>
</evidence>
<comment type="caution">
    <text evidence="2">The sequence shown here is derived from an EMBL/GenBank/DDBJ whole genome shotgun (WGS) entry which is preliminary data.</text>
</comment>
<dbReference type="PANTHER" id="PTHR38612">
    <property type="entry name" value="PROTEIN DCT-5-RELATED"/>
    <property type="match status" value="1"/>
</dbReference>
<keyword evidence="3" id="KW-1185">Reference proteome</keyword>
<dbReference type="Proteomes" id="UP001175271">
    <property type="component" value="Unassembled WGS sequence"/>
</dbReference>
<dbReference type="InterPro" id="IPR035161">
    <property type="entry name" value="DUF5332"/>
</dbReference>
<protein>
    <submittedName>
        <fullName evidence="2">Uncharacterized protein</fullName>
    </submittedName>
</protein>
<accession>A0AA39HU71</accession>
<sequence>MRLRLRAVISLIRMIRFALLMLSILGVESARPHAETAGALNRKCRDLLTCAIKKNCVQIGWLSERFENATITAQLYNDLDQGIDYGCVFTSGCLDECNRCPLCDSSKKQLVDVLSGNKREDGECSVLVNCATECVASAGSNVTQINRCLRHDCAFHCFDGSCPKCSAFVTRVFNQVCASANLRNRVVDFQGQCYQMFRAIVFAKFESDFKKAGLTPSIGPKTSALRVV</sequence>
<feature type="chain" id="PRO_5041433173" evidence="1">
    <location>
        <begin position="30"/>
        <end position="228"/>
    </location>
</feature>
<feature type="signal peptide" evidence="1">
    <location>
        <begin position="1"/>
        <end position="29"/>
    </location>
</feature>
<evidence type="ECO:0000313" key="3">
    <source>
        <dbReference type="Proteomes" id="UP001175271"/>
    </source>
</evidence>
<dbReference type="Pfam" id="PF17266">
    <property type="entry name" value="DUF5332"/>
    <property type="match status" value="1"/>
</dbReference>
<dbReference type="AlphaFoldDB" id="A0AA39HU71"/>
<name>A0AA39HU71_9BILA</name>